<organism evidence="1 2">
    <name type="scientific">Paenibacillus tianmuensis</name>
    <dbReference type="NCBI Taxonomy" id="624147"/>
    <lineage>
        <taxon>Bacteria</taxon>
        <taxon>Bacillati</taxon>
        <taxon>Bacillota</taxon>
        <taxon>Bacilli</taxon>
        <taxon>Bacillales</taxon>
        <taxon>Paenibacillaceae</taxon>
        <taxon>Paenibacillus</taxon>
    </lineage>
</organism>
<keyword evidence="2" id="KW-1185">Reference proteome</keyword>
<gene>
    <name evidence="1" type="ORF">SAMN04487970_10822</name>
</gene>
<sequence>MNCIQTGGVYIDLAEKIGSTVTLHVAMLDLSGSLTGVKVSEKLLKTYHYLDIFKNDKLRIHFVVYTYYCLI</sequence>
<name>A0A1G4TZ82_9BACL</name>
<dbReference type="Proteomes" id="UP000198601">
    <property type="component" value="Unassembled WGS sequence"/>
</dbReference>
<dbReference type="AlphaFoldDB" id="A0A1G4TZ82"/>
<protein>
    <submittedName>
        <fullName evidence="1">Uncharacterized protein</fullName>
    </submittedName>
</protein>
<dbReference type="EMBL" id="FMTT01000082">
    <property type="protein sequence ID" value="SCW86694.1"/>
    <property type="molecule type" value="Genomic_DNA"/>
</dbReference>
<reference evidence="2" key="1">
    <citation type="submission" date="2016-10" db="EMBL/GenBank/DDBJ databases">
        <authorList>
            <person name="Varghese N."/>
            <person name="Submissions S."/>
        </authorList>
    </citation>
    <scope>NUCLEOTIDE SEQUENCE [LARGE SCALE GENOMIC DNA]</scope>
    <source>
        <strain evidence="2">CGMCC 1.8946</strain>
    </source>
</reference>
<proteinExistence type="predicted"/>
<evidence type="ECO:0000313" key="2">
    <source>
        <dbReference type="Proteomes" id="UP000198601"/>
    </source>
</evidence>
<evidence type="ECO:0000313" key="1">
    <source>
        <dbReference type="EMBL" id="SCW86694.1"/>
    </source>
</evidence>
<accession>A0A1G4TZ82</accession>